<dbReference type="Proteomes" id="UP000321827">
    <property type="component" value="Unassembled WGS sequence"/>
</dbReference>
<name>A0A511RKZ7_9DEIN</name>
<organism evidence="2 3">
    <name type="scientific">Oceanithermus desulfurans NBRC 100063</name>
    <dbReference type="NCBI Taxonomy" id="1227550"/>
    <lineage>
        <taxon>Bacteria</taxon>
        <taxon>Thermotogati</taxon>
        <taxon>Deinococcota</taxon>
        <taxon>Deinococci</taxon>
        <taxon>Thermales</taxon>
        <taxon>Thermaceae</taxon>
        <taxon>Oceanithermus</taxon>
    </lineage>
</organism>
<accession>A0A511RKZ7</accession>
<dbReference type="AlphaFoldDB" id="A0A511RKZ7"/>
<feature type="region of interest" description="Disordered" evidence="1">
    <location>
        <begin position="92"/>
        <end position="140"/>
    </location>
</feature>
<sequence>MRARYVVTSTCIQSGTIRLTLSLRQMLSGRERVTCQDEDGERLDCTVDWVRGVLDGLEPYFEKRRLQVNDVIWLTLDGEVLALEAAAARKVRPRPAARPAEAGPPAEKKVAVPVEARTPKSPDPAPEPPKRVRVTPHVGEKKRAAKPAFVQALEALELKHSAAEGYDLFRAYLGRREYTLALGRFGESEPADLLALRRTGRADFVGLVVPEARLAAAVEALGGVRMALVSPEALSQLVALKKLFPVGPVELERLLREGRVDADAVTRLADEVRRWVGERAAFSAVLLALAEYTRQQVFFPEDVLANLGEGSWDRETVWNVLEALAGPPFLLLKKSGAGEYLLREPVADNLAHLAEYALSLRARVAGD</sequence>
<gene>
    <name evidence="2" type="ORF">ODE01S_10560</name>
</gene>
<protein>
    <submittedName>
        <fullName evidence="2">Uncharacterized protein</fullName>
    </submittedName>
</protein>
<dbReference type="EMBL" id="BJXN01000006">
    <property type="protein sequence ID" value="GEM89622.1"/>
    <property type="molecule type" value="Genomic_DNA"/>
</dbReference>
<comment type="caution">
    <text evidence="2">The sequence shown here is derived from an EMBL/GenBank/DDBJ whole genome shotgun (WGS) entry which is preliminary data.</text>
</comment>
<evidence type="ECO:0000256" key="1">
    <source>
        <dbReference type="SAM" id="MobiDB-lite"/>
    </source>
</evidence>
<evidence type="ECO:0000313" key="3">
    <source>
        <dbReference type="Proteomes" id="UP000321827"/>
    </source>
</evidence>
<dbReference type="OrthoDB" id="30259at2"/>
<evidence type="ECO:0000313" key="2">
    <source>
        <dbReference type="EMBL" id="GEM89622.1"/>
    </source>
</evidence>
<reference evidence="2 3" key="1">
    <citation type="submission" date="2019-07" db="EMBL/GenBank/DDBJ databases">
        <title>Whole genome shotgun sequence of Oceanithermus desulfurans NBRC 100063.</title>
        <authorList>
            <person name="Hosoyama A."/>
            <person name="Uohara A."/>
            <person name="Ohji S."/>
            <person name="Ichikawa N."/>
        </authorList>
    </citation>
    <scope>NUCLEOTIDE SEQUENCE [LARGE SCALE GENOMIC DNA]</scope>
    <source>
        <strain evidence="2 3">NBRC 100063</strain>
    </source>
</reference>
<dbReference type="RefSeq" id="WP_147146609.1">
    <property type="nucleotide sequence ID" value="NZ_BJXN01000006.1"/>
</dbReference>
<proteinExistence type="predicted"/>